<accession>A0A3N2Q4Q3</accession>
<evidence type="ECO:0000313" key="2">
    <source>
        <dbReference type="EMBL" id="ROT41732.1"/>
    </source>
</evidence>
<name>A0A3N2Q4Q3_SODAK</name>
<feature type="compositionally biased region" description="Polar residues" evidence="1">
    <location>
        <begin position="331"/>
        <end position="345"/>
    </location>
</feature>
<dbReference type="RefSeq" id="XP_028469538.1">
    <property type="nucleotide sequence ID" value="XM_028611469.1"/>
</dbReference>
<protein>
    <submittedName>
        <fullName evidence="2">Uncharacterized protein</fullName>
    </submittedName>
</protein>
<dbReference type="Proteomes" id="UP000272025">
    <property type="component" value="Unassembled WGS sequence"/>
</dbReference>
<organism evidence="2 3">
    <name type="scientific">Sodiomyces alkalinus (strain CBS 110278 / VKM F-3762 / F11)</name>
    <name type="common">Alkaliphilic filamentous fungus</name>
    <dbReference type="NCBI Taxonomy" id="1314773"/>
    <lineage>
        <taxon>Eukaryota</taxon>
        <taxon>Fungi</taxon>
        <taxon>Dikarya</taxon>
        <taxon>Ascomycota</taxon>
        <taxon>Pezizomycotina</taxon>
        <taxon>Sordariomycetes</taxon>
        <taxon>Hypocreomycetidae</taxon>
        <taxon>Glomerellales</taxon>
        <taxon>Plectosphaerellaceae</taxon>
        <taxon>Sodiomyces</taxon>
    </lineage>
</organism>
<gene>
    <name evidence="2" type="ORF">SODALDRAFT_331509</name>
</gene>
<feature type="region of interest" description="Disordered" evidence="1">
    <location>
        <begin position="685"/>
        <end position="725"/>
    </location>
</feature>
<evidence type="ECO:0000313" key="3">
    <source>
        <dbReference type="Proteomes" id="UP000272025"/>
    </source>
</evidence>
<feature type="compositionally biased region" description="Basic residues" evidence="1">
    <location>
        <begin position="36"/>
        <end position="45"/>
    </location>
</feature>
<dbReference type="AlphaFoldDB" id="A0A3N2Q4Q3"/>
<feature type="compositionally biased region" description="Basic and acidic residues" evidence="1">
    <location>
        <begin position="350"/>
        <end position="365"/>
    </location>
</feature>
<dbReference type="GeneID" id="39579947"/>
<dbReference type="OrthoDB" id="4755921at2759"/>
<evidence type="ECO:0000256" key="1">
    <source>
        <dbReference type="SAM" id="MobiDB-lite"/>
    </source>
</evidence>
<feature type="region of interest" description="Disordered" evidence="1">
    <location>
        <begin position="623"/>
        <end position="663"/>
    </location>
</feature>
<feature type="region of interest" description="Disordered" evidence="1">
    <location>
        <begin position="1"/>
        <end position="74"/>
    </location>
</feature>
<feature type="region of interest" description="Disordered" evidence="1">
    <location>
        <begin position="197"/>
        <end position="223"/>
    </location>
</feature>
<feature type="region of interest" description="Disordered" evidence="1">
    <location>
        <begin position="395"/>
        <end position="415"/>
    </location>
</feature>
<dbReference type="EMBL" id="ML119052">
    <property type="protein sequence ID" value="ROT41732.1"/>
    <property type="molecule type" value="Genomic_DNA"/>
</dbReference>
<keyword evidence="3" id="KW-1185">Reference proteome</keyword>
<proteinExistence type="predicted"/>
<feature type="region of interest" description="Disordered" evidence="1">
    <location>
        <begin position="331"/>
        <end position="377"/>
    </location>
</feature>
<sequence length="725" mass="77905">MPTSSSVKESPKFAEAMTSTNWRQPAKPSYEGSRGFKVHKKRHRQAISSDFNLEDPSTHLRSPEPGASPQRSASSIGFSADSFFDISEDANDSDLSDCSLFHSNVGIISSIPVTAATAASRFRSSTERASRAFADHAHPRVHVIDVVMVDDYCQEKMCRTHDGDFPIAEIESIRGSKRFKATRAAAKMYEQEKQEREEEAKLQYTEQVHQTRTTPRKESVRSQNCCGQNAIGSTDKQPLFLAPRKPNIRSQERHRSSTGSAVDADSTAQAIMSDSAVVNVGGVRTRPKSDPITDPEQKRHRYNCLIEKLSKATKEKKIQDMLGIGASVLSASSDIRPTPTGQTVSRRNHPKSDDSAVVLDMDRPSSPRPSPTGLNPAAKEFVARSTTDLADPAIVGIGKPAGEKQEPEATATTTTTTQKAVVDAMDMIAEYTKSYEKLQEVVKNTIQKFGFPGLVAQEVTAPPSPATFPLPMGTMVPSRAGPAISPVPFQGYPSPPFTPSCGPGDPSFAGLNGLPPLPPGLRGPMLPPQMVGRDGPVPLPMNPAFPGATGYPGGQFMTPNGLMPPPCPPGTGPMLPPGLLGPMASLPPPPSYWGPFAHPPPGCGPGLRFGPGPFVPRLSHDGFVPPPLMPQTSTSPPGSVGVPGPGGIGSKPVRKPRAPDAQRQLEYEAHIEWRKANEPGYAQLCQERQNRRAQRSMTQKTGGDQKECVDTAATSTDQKKCPNEE</sequence>
<reference evidence="2 3" key="1">
    <citation type="journal article" date="2018" name="Mol. Ecol.">
        <title>The obligate alkalophilic soda-lake fungus Sodiomyces alkalinus has shifted to a protein diet.</title>
        <authorList>
            <person name="Grum-Grzhimaylo A.A."/>
            <person name="Falkoski D.L."/>
            <person name="van den Heuvel J."/>
            <person name="Valero-Jimenez C.A."/>
            <person name="Min B."/>
            <person name="Choi I.G."/>
            <person name="Lipzen A."/>
            <person name="Daum C.G."/>
            <person name="Aanen D.K."/>
            <person name="Tsang A."/>
            <person name="Henrissat B."/>
            <person name="Bilanenko E.N."/>
            <person name="de Vries R.P."/>
            <person name="van Kan J.A.L."/>
            <person name="Grigoriev I.V."/>
            <person name="Debets A.J.M."/>
        </authorList>
    </citation>
    <scope>NUCLEOTIDE SEQUENCE [LARGE SCALE GENOMIC DNA]</scope>
    <source>
        <strain evidence="2 3">F11</strain>
    </source>
</reference>
<feature type="compositionally biased region" description="Polar residues" evidence="1">
    <location>
        <begin position="204"/>
        <end position="213"/>
    </location>
</feature>